<dbReference type="EMBL" id="BGPR01000529">
    <property type="protein sequence ID" value="GBM24981.1"/>
    <property type="molecule type" value="Genomic_DNA"/>
</dbReference>
<dbReference type="Proteomes" id="UP000499080">
    <property type="component" value="Unassembled WGS sequence"/>
</dbReference>
<organism evidence="1 2">
    <name type="scientific">Araneus ventricosus</name>
    <name type="common">Orbweaver spider</name>
    <name type="synonym">Epeira ventricosa</name>
    <dbReference type="NCBI Taxonomy" id="182803"/>
    <lineage>
        <taxon>Eukaryota</taxon>
        <taxon>Metazoa</taxon>
        <taxon>Ecdysozoa</taxon>
        <taxon>Arthropoda</taxon>
        <taxon>Chelicerata</taxon>
        <taxon>Arachnida</taxon>
        <taxon>Araneae</taxon>
        <taxon>Araneomorphae</taxon>
        <taxon>Entelegynae</taxon>
        <taxon>Araneoidea</taxon>
        <taxon>Araneidae</taxon>
        <taxon>Araneus</taxon>
    </lineage>
</organism>
<keyword evidence="2" id="KW-1185">Reference proteome</keyword>
<sequence length="185" mass="20848">MGWIQSSGSTSIDLKRLYYHRSLHFHALNIITSHAYHLLPIDRKASCTISSSTSVDVPQRSPYSTDDILPTAEKDPWSGSFMLTKVPQSCGLISGEHGDCSSTFHRRDSIRTMTQCIVKEDHWSERKRVVSLSPECWTQRMSDEFAVVGSINILSWRYSALQCCDNQGCRAECEGQFLAFSYVSG</sequence>
<gene>
    <name evidence="1" type="ORF">AVEN_262130_1</name>
</gene>
<proteinExistence type="predicted"/>
<reference evidence="1 2" key="1">
    <citation type="journal article" date="2019" name="Sci. Rep.">
        <title>Orb-weaving spider Araneus ventricosus genome elucidates the spidroin gene catalogue.</title>
        <authorList>
            <person name="Kono N."/>
            <person name="Nakamura H."/>
            <person name="Ohtoshi R."/>
            <person name="Moran D.A.P."/>
            <person name="Shinohara A."/>
            <person name="Yoshida Y."/>
            <person name="Fujiwara M."/>
            <person name="Mori M."/>
            <person name="Tomita M."/>
            <person name="Arakawa K."/>
        </authorList>
    </citation>
    <scope>NUCLEOTIDE SEQUENCE [LARGE SCALE GENOMIC DNA]</scope>
</reference>
<evidence type="ECO:0000313" key="1">
    <source>
        <dbReference type="EMBL" id="GBM24981.1"/>
    </source>
</evidence>
<evidence type="ECO:0000313" key="2">
    <source>
        <dbReference type="Proteomes" id="UP000499080"/>
    </source>
</evidence>
<protein>
    <submittedName>
        <fullName evidence="1">Uncharacterized protein</fullName>
    </submittedName>
</protein>
<accession>A0A4Y2E7V1</accession>
<name>A0A4Y2E7V1_ARAVE</name>
<dbReference type="AlphaFoldDB" id="A0A4Y2E7V1"/>
<dbReference type="OrthoDB" id="3214149at2759"/>
<comment type="caution">
    <text evidence="1">The sequence shown here is derived from an EMBL/GenBank/DDBJ whole genome shotgun (WGS) entry which is preliminary data.</text>
</comment>